<accession>A0A917B1L1</accession>
<dbReference type="EMBL" id="BMGP01000001">
    <property type="protein sequence ID" value="GGF16830.1"/>
    <property type="molecule type" value="Genomic_DNA"/>
</dbReference>
<name>A0A917B1L1_9MICO</name>
<dbReference type="Proteomes" id="UP000598775">
    <property type="component" value="Unassembled WGS sequence"/>
</dbReference>
<protein>
    <recommendedName>
        <fullName evidence="3">Amino acid deaminase</fullName>
    </recommendedName>
</protein>
<comment type="caution">
    <text evidence="1">The sequence shown here is derived from an EMBL/GenBank/DDBJ whole genome shotgun (WGS) entry which is preliminary data.</text>
</comment>
<organism evidence="1 2">
    <name type="scientific">Subtercola lobariae</name>
    <dbReference type="NCBI Taxonomy" id="1588641"/>
    <lineage>
        <taxon>Bacteria</taxon>
        <taxon>Bacillati</taxon>
        <taxon>Actinomycetota</taxon>
        <taxon>Actinomycetes</taxon>
        <taxon>Micrococcales</taxon>
        <taxon>Microbacteriaceae</taxon>
        <taxon>Subtercola</taxon>
    </lineage>
</organism>
<evidence type="ECO:0000313" key="1">
    <source>
        <dbReference type="EMBL" id="GGF16830.1"/>
    </source>
</evidence>
<dbReference type="AlphaFoldDB" id="A0A917B1L1"/>
<proteinExistence type="predicted"/>
<keyword evidence="2" id="KW-1185">Reference proteome</keyword>
<sequence length="262" mass="28102">MSFVDRLVKASRAVGAGANSADARAAIGRVLAAEVPELLASLERDRGAGAFSLWGWSTVLDENIDAPVIDEPLFASLHEAAGIEATWPIGNAGVLHLYGYLLSMVETPFGLKRERWVGSELETALGMPAGSFMARIAKPDQQPGGLLSFVSRALLEVLDDETAILAVVDEFAGEEREEVARALLVQSTSAPDARAVVYAIRVGPRTQLITAFPVATTPAKWLADVTSEPPRLRYNAAAHELAPKSPLAERRVSRPNLRARGR</sequence>
<gene>
    <name evidence="1" type="ORF">GCM10011399_08240</name>
</gene>
<reference evidence="1 2" key="1">
    <citation type="journal article" date="2014" name="Int. J. Syst. Evol. Microbiol.">
        <title>Complete genome sequence of Corynebacterium casei LMG S-19264T (=DSM 44701T), isolated from a smear-ripened cheese.</title>
        <authorList>
            <consortium name="US DOE Joint Genome Institute (JGI-PGF)"/>
            <person name="Walter F."/>
            <person name="Albersmeier A."/>
            <person name="Kalinowski J."/>
            <person name="Ruckert C."/>
        </authorList>
    </citation>
    <scope>NUCLEOTIDE SEQUENCE [LARGE SCALE GENOMIC DNA]</scope>
    <source>
        <strain evidence="1 2">CGMCC 1.12976</strain>
    </source>
</reference>
<evidence type="ECO:0008006" key="3">
    <source>
        <dbReference type="Google" id="ProtNLM"/>
    </source>
</evidence>
<evidence type="ECO:0000313" key="2">
    <source>
        <dbReference type="Proteomes" id="UP000598775"/>
    </source>
</evidence>
<dbReference type="RefSeq" id="WP_188674022.1">
    <property type="nucleotide sequence ID" value="NZ_BMGP01000001.1"/>
</dbReference>